<evidence type="ECO:0000313" key="2">
    <source>
        <dbReference type="EMBL" id="KAI3858464.1"/>
    </source>
</evidence>
<dbReference type="EMBL" id="JAJJMB010014738">
    <property type="protein sequence ID" value="KAI3858464.1"/>
    <property type="molecule type" value="Genomic_DNA"/>
</dbReference>
<accession>A0AAD4X6Z7</accession>
<reference evidence="2" key="1">
    <citation type="submission" date="2022-04" db="EMBL/GenBank/DDBJ databases">
        <title>A functionally conserved STORR gene fusion in Papaver species that diverged 16.8 million years ago.</title>
        <authorList>
            <person name="Catania T."/>
        </authorList>
    </citation>
    <scope>NUCLEOTIDE SEQUENCE</scope>
    <source>
        <strain evidence="2">S-188037</strain>
    </source>
</reference>
<dbReference type="PANTHER" id="PTHR36335">
    <property type="entry name" value="CHAPERONE DNAJ-DOMAIN SUPERFAMILY PROTEIN"/>
    <property type="match status" value="1"/>
</dbReference>
<comment type="caution">
    <text evidence="2">The sequence shown here is derived from an EMBL/GenBank/DDBJ whole genome shotgun (WGS) entry which is preliminary data.</text>
</comment>
<evidence type="ECO:0008006" key="4">
    <source>
        <dbReference type="Google" id="ProtNLM"/>
    </source>
</evidence>
<sequence>MLEKQNEKEERVKQDLLAKKELARKEEEEQKQRELQEEMERAKQDRSAIKNENLEQEIRERQEKRVKKERERQKREQEDAAEKQRIQDEVETTLRERIRGCNDLTSVLRRFGFSVPPGATEQEILKISKKVAYMKLHPDRTINLPLYGRIEAQEKMKIIQYTSQLESGDYRSTRENEDY</sequence>
<keyword evidence="3" id="KW-1185">Reference proteome</keyword>
<feature type="region of interest" description="Disordered" evidence="1">
    <location>
        <begin position="1"/>
        <end position="86"/>
    </location>
</feature>
<protein>
    <recommendedName>
        <fullName evidence="4">J domain-containing protein</fullName>
    </recommendedName>
</protein>
<dbReference type="AlphaFoldDB" id="A0AAD4X6Z7"/>
<name>A0AAD4X6Z7_9MAGN</name>
<dbReference type="PANTHER" id="PTHR36335:SF1">
    <property type="entry name" value="CHAPERONE DNAJ-DOMAIN SUPERFAMILY PROTEIN"/>
    <property type="match status" value="1"/>
</dbReference>
<proteinExistence type="predicted"/>
<evidence type="ECO:0000256" key="1">
    <source>
        <dbReference type="SAM" id="MobiDB-lite"/>
    </source>
</evidence>
<dbReference type="Proteomes" id="UP001202328">
    <property type="component" value="Unassembled WGS sequence"/>
</dbReference>
<gene>
    <name evidence="2" type="ORF">MKW98_021829</name>
</gene>
<organism evidence="2 3">
    <name type="scientific">Papaver atlanticum</name>
    <dbReference type="NCBI Taxonomy" id="357466"/>
    <lineage>
        <taxon>Eukaryota</taxon>
        <taxon>Viridiplantae</taxon>
        <taxon>Streptophyta</taxon>
        <taxon>Embryophyta</taxon>
        <taxon>Tracheophyta</taxon>
        <taxon>Spermatophyta</taxon>
        <taxon>Magnoliopsida</taxon>
        <taxon>Ranunculales</taxon>
        <taxon>Papaveraceae</taxon>
        <taxon>Papaveroideae</taxon>
        <taxon>Papaver</taxon>
    </lineage>
</organism>
<evidence type="ECO:0000313" key="3">
    <source>
        <dbReference type="Proteomes" id="UP001202328"/>
    </source>
</evidence>